<dbReference type="AlphaFoldDB" id="I8RD74"/>
<dbReference type="PATRIC" id="fig|1149862.3.peg.3496"/>
<proteinExistence type="predicted"/>
<dbReference type="RefSeq" id="WP_007936505.1">
    <property type="nucleotide sequence ID" value="NZ_AKVJ01000031.1"/>
</dbReference>
<name>I8RD74_9FIRM</name>
<evidence type="ECO:0000313" key="1">
    <source>
        <dbReference type="EMBL" id="EIW17173.1"/>
    </source>
</evidence>
<protein>
    <submittedName>
        <fullName evidence="1">Uncharacterized protein</fullName>
    </submittedName>
</protein>
<dbReference type="OrthoDB" id="9796361at2"/>
<reference evidence="1 2" key="1">
    <citation type="journal article" date="2012" name="J. Bacteriol.">
        <title>Draft Genome Sequences for Two Metal-Reducing Pelosinus fermentans Strains Isolated from a Cr(VI)-Contaminated Site and for Type Strain R7.</title>
        <authorList>
            <person name="Brown S.D."/>
            <person name="Podar M."/>
            <person name="Klingeman D.M."/>
            <person name="Johnson C.M."/>
            <person name="Yang Z.K."/>
            <person name="Utturkar S.M."/>
            <person name="Land M.L."/>
            <person name="Mosher J.J."/>
            <person name="Hurt R.A.Jr."/>
            <person name="Phelps T.J."/>
            <person name="Palumbo A.V."/>
            <person name="Arkin A.P."/>
            <person name="Hazen T.C."/>
            <person name="Elias D.A."/>
        </authorList>
    </citation>
    <scope>NUCLEOTIDE SEQUENCE [LARGE SCALE GENOMIC DNA]</scope>
    <source>
        <strain evidence="1 2">B4</strain>
    </source>
</reference>
<accession>I8RD74</accession>
<organism evidence="1 2">
    <name type="scientific">Pelosinus fermentans B4</name>
    <dbReference type="NCBI Taxonomy" id="1149862"/>
    <lineage>
        <taxon>Bacteria</taxon>
        <taxon>Bacillati</taxon>
        <taxon>Bacillota</taxon>
        <taxon>Negativicutes</taxon>
        <taxon>Selenomonadales</taxon>
        <taxon>Sporomusaceae</taxon>
        <taxon>Pelosinus</taxon>
    </lineage>
</organism>
<gene>
    <name evidence="1" type="ORF">FB4_4529</name>
</gene>
<dbReference type="Proteomes" id="UP000004324">
    <property type="component" value="Unassembled WGS sequence"/>
</dbReference>
<sequence>MKKVFNKFRGVIIRSSGLLTFLALWEIAPRWGWADPQFLPPLSSVLKAAVVLWDDGFLMDFFWCYADWGAGVVN</sequence>
<comment type="caution">
    <text evidence="1">The sequence shown here is derived from an EMBL/GenBank/DDBJ whole genome shotgun (WGS) entry which is preliminary data.</text>
</comment>
<evidence type="ECO:0000313" key="2">
    <source>
        <dbReference type="Proteomes" id="UP000004324"/>
    </source>
</evidence>
<dbReference type="EMBL" id="AKVJ01000031">
    <property type="protein sequence ID" value="EIW17173.1"/>
    <property type="molecule type" value="Genomic_DNA"/>
</dbReference>
<keyword evidence="2" id="KW-1185">Reference proteome</keyword>